<dbReference type="AlphaFoldDB" id="A0A0F9Q406"/>
<organism evidence="1">
    <name type="scientific">marine sediment metagenome</name>
    <dbReference type="NCBI Taxonomy" id="412755"/>
    <lineage>
        <taxon>unclassified sequences</taxon>
        <taxon>metagenomes</taxon>
        <taxon>ecological metagenomes</taxon>
    </lineage>
</organism>
<proteinExistence type="predicted"/>
<protein>
    <submittedName>
        <fullName evidence="1">Uncharacterized protein</fullName>
    </submittedName>
</protein>
<reference evidence="1" key="1">
    <citation type="journal article" date="2015" name="Nature">
        <title>Complex archaea that bridge the gap between prokaryotes and eukaryotes.</title>
        <authorList>
            <person name="Spang A."/>
            <person name="Saw J.H."/>
            <person name="Jorgensen S.L."/>
            <person name="Zaremba-Niedzwiedzka K."/>
            <person name="Martijn J."/>
            <person name="Lind A.E."/>
            <person name="van Eijk R."/>
            <person name="Schleper C."/>
            <person name="Guy L."/>
            <person name="Ettema T.J."/>
        </authorList>
    </citation>
    <scope>NUCLEOTIDE SEQUENCE</scope>
</reference>
<gene>
    <name evidence="1" type="ORF">LCGC14_0750880</name>
</gene>
<dbReference type="EMBL" id="LAZR01001810">
    <property type="protein sequence ID" value="KKN38690.1"/>
    <property type="molecule type" value="Genomic_DNA"/>
</dbReference>
<accession>A0A0F9Q406</accession>
<evidence type="ECO:0000313" key="1">
    <source>
        <dbReference type="EMBL" id="KKN38690.1"/>
    </source>
</evidence>
<comment type="caution">
    <text evidence="1">The sequence shown here is derived from an EMBL/GenBank/DDBJ whole genome shotgun (WGS) entry which is preliminary data.</text>
</comment>
<sequence>MLEFSKLNEGFYREDNLSEEQIWKIFIKIFNVAESSKVASYKFGLIYSILQCSQVNENRLKFTFKDIYTPFTSIYWKLIVNYQLFQISSKTLSSIYKILINYVIEHPDFRNGDFEEILNEDQEKILNKVELKCSRNVFGALFGDSEEFFYSFNKKEGYIELNPLFSEFLSKYGNVIEKVNNYEWLKFLHGRNSNRTINVLIFENKFKHSNPLNFEELWIKFQQKFETPNDYFYVKAAVV</sequence>
<name>A0A0F9Q406_9ZZZZ</name>